<evidence type="ECO:0000256" key="5">
    <source>
        <dbReference type="RuleBase" id="RU361279"/>
    </source>
</evidence>
<dbReference type="NCBIfam" id="TIGR02727">
    <property type="entry name" value="MTHFS_bact"/>
    <property type="match status" value="1"/>
</dbReference>
<keyword evidence="5" id="KW-0460">Magnesium</keyword>
<proteinExistence type="inferred from homology"/>
<evidence type="ECO:0000313" key="7">
    <source>
        <dbReference type="EMBL" id="WBA09110.1"/>
    </source>
</evidence>
<dbReference type="RefSeq" id="WP_269579360.1">
    <property type="nucleotide sequence ID" value="NZ_CP114588.1"/>
</dbReference>
<dbReference type="AlphaFoldDB" id="A0AA47KLD2"/>
<dbReference type="GO" id="GO:0009396">
    <property type="term" value="P:folic acid-containing compound biosynthetic process"/>
    <property type="evidence" value="ECO:0007669"/>
    <property type="project" value="TreeGrafter"/>
</dbReference>
<feature type="compositionally biased region" description="Basic residues" evidence="6">
    <location>
        <begin position="1"/>
        <end position="16"/>
    </location>
</feature>
<feature type="binding site" evidence="4">
    <location>
        <begin position="135"/>
        <end position="143"/>
    </location>
    <ligand>
        <name>ATP</name>
        <dbReference type="ChEBI" id="CHEBI:30616"/>
    </ligand>
</feature>
<dbReference type="Pfam" id="PF01812">
    <property type="entry name" value="5-FTHF_cyc-lig"/>
    <property type="match status" value="1"/>
</dbReference>
<comment type="cofactor">
    <cofactor evidence="5">
        <name>Mg(2+)</name>
        <dbReference type="ChEBI" id="CHEBI:18420"/>
    </cofactor>
</comment>
<dbReference type="EC" id="6.3.3.2" evidence="5"/>
<dbReference type="GO" id="GO:0035999">
    <property type="term" value="P:tetrahydrofolate interconversion"/>
    <property type="evidence" value="ECO:0007669"/>
    <property type="project" value="TreeGrafter"/>
</dbReference>
<name>A0AA47KLD2_9GAMM</name>
<evidence type="ECO:0000256" key="1">
    <source>
        <dbReference type="ARBA" id="ARBA00010638"/>
    </source>
</evidence>
<evidence type="ECO:0000256" key="6">
    <source>
        <dbReference type="SAM" id="MobiDB-lite"/>
    </source>
</evidence>
<gene>
    <name evidence="7" type="ORF">N8M53_02480</name>
</gene>
<dbReference type="InterPro" id="IPR002698">
    <property type="entry name" value="FTHF_cligase"/>
</dbReference>
<dbReference type="Proteomes" id="UP001164748">
    <property type="component" value="Chromosome"/>
</dbReference>
<dbReference type="PANTHER" id="PTHR23407">
    <property type="entry name" value="ATPASE INHIBITOR/5-FORMYLTETRAHYDROFOLATE CYCLO-LIGASE"/>
    <property type="match status" value="1"/>
</dbReference>
<evidence type="ECO:0000256" key="4">
    <source>
        <dbReference type="PIRSR" id="PIRSR006806-1"/>
    </source>
</evidence>
<feature type="binding site" evidence="4">
    <location>
        <position position="55"/>
    </location>
    <ligand>
        <name>substrate</name>
    </ligand>
</feature>
<keyword evidence="7" id="KW-0436">Ligase</keyword>
<dbReference type="GO" id="GO:0030272">
    <property type="term" value="F:5-formyltetrahydrofolate cyclo-ligase activity"/>
    <property type="evidence" value="ECO:0007669"/>
    <property type="project" value="UniProtKB-EC"/>
</dbReference>
<accession>A0AA47KLD2</accession>
<dbReference type="PANTHER" id="PTHR23407:SF1">
    <property type="entry name" value="5-FORMYLTETRAHYDROFOLATE CYCLO-LIGASE"/>
    <property type="match status" value="1"/>
</dbReference>
<evidence type="ECO:0000256" key="2">
    <source>
        <dbReference type="ARBA" id="ARBA00022741"/>
    </source>
</evidence>
<keyword evidence="2 4" id="KW-0547">Nucleotide-binding</keyword>
<protein>
    <recommendedName>
        <fullName evidence="5">5-formyltetrahydrofolate cyclo-ligase</fullName>
        <ecNumber evidence="5">6.3.3.2</ecNumber>
    </recommendedName>
</protein>
<feature type="binding site" evidence="4">
    <location>
        <position position="50"/>
    </location>
    <ligand>
        <name>substrate</name>
    </ligand>
</feature>
<dbReference type="GO" id="GO:0005524">
    <property type="term" value="F:ATP binding"/>
    <property type="evidence" value="ECO:0007669"/>
    <property type="project" value="UniProtKB-KW"/>
</dbReference>
<dbReference type="PIRSF" id="PIRSF006806">
    <property type="entry name" value="FTHF_cligase"/>
    <property type="match status" value="1"/>
</dbReference>
<dbReference type="InterPro" id="IPR024185">
    <property type="entry name" value="FTHF_cligase-like_sf"/>
</dbReference>
<reference evidence="7" key="1">
    <citation type="submission" date="2022-09" db="EMBL/GenBank/DDBJ databases">
        <authorList>
            <person name="Li Z.-J."/>
        </authorList>
    </citation>
    <scope>NUCLEOTIDE SEQUENCE</scope>
    <source>
        <strain evidence="7">TGB11</strain>
    </source>
</reference>
<dbReference type="GO" id="GO:0046872">
    <property type="term" value="F:metal ion binding"/>
    <property type="evidence" value="ECO:0007669"/>
    <property type="project" value="UniProtKB-KW"/>
</dbReference>
<dbReference type="SUPFAM" id="SSF100950">
    <property type="entry name" value="NagB/RpiA/CoA transferase-like"/>
    <property type="match status" value="1"/>
</dbReference>
<evidence type="ECO:0000313" key="8">
    <source>
        <dbReference type="Proteomes" id="UP001164748"/>
    </source>
</evidence>
<comment type="similarity">
    <text evidence="1 5">Belongs to the 5-formyltetrahydrofolate cyclo-ligase family.</text>
</comment>
<dbReference type="EMBL" id="CP114588">
    <property type="protein sequence ID" value="WBA09110.1"/>
    <property type="molecule type" value="Genomic_DNA"/>
</dbReference>
<dbReference type="Gene3D" id="3.40.50.10420">
    <property type="entry name" value="NagB/RpiA/CoA transferase-like"/>
    <property type="match status" value="1"/>
</dbReference>
<keyword evidence="5" id="KW-0479">Metal-binding</keyword>
<keyword evidence="3 4" id="KW-0067">ATP-binding</keyword>
<sequence length="199" mass="22373">MQPRQHIRHTIRKARRQLSPAQQKQAAQTVTQRFMALPDVKKATDIALYLSFDGELDTMPVIEACWDANKNVYLPVVHPFSRGHLLFLLYTPTTPMRVNGYGIAEPQLDIRTLIPSEKLGVIATPLVAFDAKGQRLGMGGGYYDRTLGICAPDAVAVGLAHDCQQWPTLPTEQWDVPLPHILTPSQHWHWPIRISRPSP</sequence>
<dbReference type="InterPro" id="IPR037171">
    <property type="entry name" value="NagB/RpiA_transferase-like"/>
</dbReference>
<organism evidence="7 8">
    <name type="scientific">Salinivibrio kushneri</name>
    <dbReference type="NCBI Taxonomy" id="1908198"/>
    <lineage>
        <taxon>Bacteria</taxon>
        <taxon>Pseudomonadati</taxon>
        <taxon>Pseudomonadota</taxon>
        <taxon>Gammaproteobacteria</taxon>
        <taxon>Vibrionales</taxon>
        <taxon>Vibrionaceae</taxon>
        <taxon>Salinivibrio</taxon>
    </lineage>
</organism>
<comment type="catalytic activity">
    <reaction evidence="5">
        <text>(6S)-5-formyl-5,6,7,8-tetrahydrofolate + ATP = (6R)-5,10-methenyltetrahydrofolate + ADP + phosphate</text>
        <dbReference type="Rhea" id="RHEA:10488"/>
        <dbReference type="ChEBI" id="CHEBI:30616"/>
        <dbReference type="ChEBI" id="CHEBI:43474"/>
        <dbReference type="ChEBI" id="CHEBI:57455"/>
        <dbReference type="ChEBI" id="CHEBI:57457"/>
        <dbReference type="ChEBI" id="CHEBI:456216"/>
        <dbReference type="EC" id="6.3.3.2"/>
    </reaction>
</comment>
<evidence type="ECO:0000256" key="3">
    <source>
        <dbReference type="ARBA" id="ARBA00022840"/>
    </source>
</evidence>
<feature type="region of interest" description="Disordered" evidence="6">
    <location>
        <begin position="1"/>
        <end position="23"/>
    </location>
</feature>